<evidence type="ECO:0000313" key="3">
    <source>
        <dbReference type="WBParaSite" id="PDA_v2.g15019.t1"/>
    </source>
</evidence>
<proteinExistence type="predicted"/>
<keyword evidence="2" id="KW-1185">Reference proteome</keyword>
<name>A0A914PAB3_9BILA</name>
<sequence length="217" mass="25827">MANRLNVAYYPYIKILFCSQMLQCFATFCYMILIYFSIDEGRNIIPRNFYDPCYASNVMPLNEVDEMKKNIADINVQKQSFFDVLEHKSTYANEYLKEKLANLTTASYNLKKQYEEQKEIRYICYKQNLEERCKGCLSTIFQKISKLIYTYIGITIIHVLIASWCIKKVMKSYEEMKIMFNLAIMTIPMIFIVTLLTLTRDRFEVPSSEFLAFMWNR</sequence>
<feature type="transmembrane region" description="Helical" evidence="1">
    <location>
        <begin position="148"/>
        <end position="166"/>
    </location>
</feature>
<evidence type="ECO:0000256" key="1">
    <source>
        <dbReference type="SAM" id="Phobius"/>
    </source>
</evidence>
<keyword evidence="1" id="KW-0472">Membrane</keyword>
<organism evidence="2 3">
    <name type="scientific">Panagrolaimus davidi</name>
    <dbReference type="NCBI Taxonomy" id="227884"/>
    <lineage>
        <taxon>Eukaryota</taxon>
        <taxon>Metazoa</taxon>
        <taxon>Ecdysozoa</taxon>
        <taxon>Nematoda</taxon>
        <taxon>Chromadorea</taxon>
        <taxon>Rhabditida</taxon>
        <taxon>Tylenchina</taxon>
        <taxon>Panagrolaimomorpha</taxon>
        <taxon>Panagrolaimoidea</taxon>
        <taxon>Panagrolaimidae</taxon>
        <taxon>Panagrolaimus</taxon>
    </lineage>
</organism>
<feature type="transmembrane region" description="Helical" evidence="1">
    <location>
        <begin position="12"/>
        <end position="38"/>
    </location>
</feature>
<dbReference type="Proteomes" id="UP000887578">
    <property type="component" value="Unplaced"/>
</dbReference>
<accession>A0A914PAB3</accession>
<dbReference type="WBParaSite" id="PDA_v2.g15019.t1">
    <property type="protein sequence ID" value="PDA_v2.g15019.t1"/>
    <property type="gene ID" value="PDA_v2.g15019"/>
</dbReference>
<protein>
    <submittedName>
        <fullName evidence="3">Uncharacterized protein</fullName>
    </submittedName>
</protein>
<keyword evidence="1" id="KW-0812">Transmembrane</keyword>
<dbReference type="AlphaFoldDB" id="A0A914PAB3"/>
<keyword evidence="1" id="KW-1133">Transmembrane helix</keyword>
<reference evidence="3" key="1">
    <citation type="submission" date="2022-11" db="UniProtKB">
        <authorList>
            <consortium name="WormBaseParasite"/>
        </authorList>
    </citation>
    <scope>IDENTIFICATION</scope>
</reference>
<feature type="transmembrane region" description="Helical" evidence="1">
    <location>
        <begin position="178"/>
        <end position="198"/>
    </location>
</feature>
<evidence type="ECO:0000313" key="2">
    <source>
        <dbReference type="Proteomes" id="UP000887578"/>
    </source>
</evidence>